<feature type="domain" description="ATP-grasp" evidence="18">
    <location>
        <begin position="171"/>
        <end position="393"/>
    </location>
</feature>
<evidence type="ECO:0000256" key="11">
    <source>
        <dbReference type="ARBA" id="ARBA00023316"/>
    </source>
</evidence>
<evidence type="ECO:0000256" key="9">
    <source>
        <dbReference type="ARBA" id="ARBA00022984"/>
    </source>
</evidence>
<keyword evidence="10 15" id="KW-0464">Manganese</keyword>
<dbReference type="EC" id="6.3.2.4" evidence="12"/>
<feature type="binding site" evidence="15">
    <location>
        <position position="347"/>
    </location>
    <ligand>
        <name>Mg(2+)</name>
        <dbReference type="ChEBI" id="CHEBI:18420"/>
        <label>1</label>
    </ligand>
</feature>
<evidence type="ECO:0000313" key="19">
    <source>
        <dbReference type="EMBL" id="ROP43783.1"/>
    </source>
</evidence>
<keyword evidence="7 15" id="KW-0460">Magnesium</keyword>
<dbReference type="FunFam" id="3.30.470.20:FF:000008">
    <property type="entry name" value="D-alanine--D-alanine ligase"/>
    <property type="match status" value="1"/>
</dbReference>
<dbReference type="Gene3D" id="3.30.1490.20">
    <property type="entry name" value="ATP-grasp fold, A domain"/>
    <property type="match status" value="1"/>
</dbReference>
<evidence type="ECO:0000256" key="2">
    <source>
        <dbReference type="ARBA" id="ARBA00010871"/>
    </source>
</evidence>
<accession>A0A3N1HMM4</accession>
<feature type="region of interest" description="Disordered" evidence="17">
    <location>
        <begin position="1"/>
        <end position="25"/>
    </location>
</feature>
<evidence type="ECO:0000256" key="3">
    <source>
        <dbReference type="ARBA" id="ARBA00022598"/>
    </source>
</evidence>
<dbReference type="RefSeq" id="WP_241967074.1">
    <property type="nucleotide sequence ID" value="NZ_RJKN01000003.1"/>
</dbReference>
<dbReference type="Pfam" id="PF01820">
    <property type="entry name" value="Dala_Dala_lig_N"/>
    <property type="match status" value="1"/>
</dbReference>
<reference evidence="19 20" key="1">
    <citation type="journal article" date="2015" name="Stand. Genomic Sci.">
        <title>Genomic Encyclopedia of Bacterial and Archaeal Type Strains, Phase III: the genomes of soil and plant-associated and newly described type strains.</title>
        <authorList>
            <person name="Whitman W.B."/>
            <person name="Woyke T."/>
            <person name="Klenk H.P."/>
            <person name="Zhou Y."/>
            <person name="Lilburn T.G."/>
            <person name="Beck B.J."/>
            <person name="De Vos P."/>
            <person name="Vandamme P."/>
            <person name="Eisen J.A."/>
            <person name="Garrity G."/>
            <person name="Hugenholtz P."/>
            <person name="Kyrpides N.C."/>
        </authorList>
    </citation>
    <scope>NUCLEOTIDE SEQUENCE [LARGE SCALE GENOMIC DNA]</scope>
    <source>
        <strain evidence="19 20">CECT 7306</strain>
    </source>
</reference>
<evidence type="ECO:0000256" key="5">
    <source>
        <dbReference type="ARBA" id="ARBA00022741"/>
    </source>
</evidence>
<dbReference type="GO" id="GO:0008360">
    <property type="term" value="P:regulation of cell shape"/>
    <property type="evidence" value="ECO:0007669"/>
    <property type="project" value="UniProtKB-KW"/>
</dbReference>
<name>A0A3N1HMM4_9ACTN</name>
<keyword evidence="9 12" id="KW-0573">Peptidoglycan synthesis</keyword>
<dbReference type="InterPro" id="IPR011095">
    <property type="entry name" value="Dala_Dala_lig_C"/>
</dbReference>
<dbReference type="Gene3D" id="3.30.470.20">
    <property type="entry name" value="ATP-grasp fold, B domain"/>
    <property type="match status" value="1"/>
</dbReference>
<feature type="active site" evidence="13">
    <location>
        <position position="38"/>
    </location>
</feature>
<dbReference type="InterPro" id="IPR013815">
    <property type="entry name" value="ATP_grasp_subdomain_1"/>
</dbReference>
<keyword evidence="6 16" id="KW-0067">ATP-binding</keyword>
<evidence type="ECO:0000256" key="15">
    <source>
        <dbReference type="PIRSR" id="PIRSR039102-3"/>
    </source>
</evidence>
<protein>
    <recommendedName>
        <fullName evidence="12">D-alanine--D-alanine ligase</fullName>
        <ecNumber evidence="12">6.3.2.4</ecNumber>
    </recommendedName>
    <alternativeName>
        <fullName evidence="12">D-Ala-D-Ala ligase</fullName>
    </alternativeName>
    <alternativeName>
        <fullName evidence="12">D-alanylalanine synthetase</fullName>
    </alternativeName>
</protein>
<dbReference type="PANTHER" id="PTHR23132:SF25">
    <property type="entry name" value="D-ALANINE--D-ALANINE LIGASE A"/>
    <property type="match status" value="1"/>
</dbReference>
<keyword evidence="4 15" id="KW-0479">Metal-binding</keyword>
<evidence type="ECO:0000256" key="13">
    <source>
        <dbReference type="PIRSR" id="PIRSR039102-1"/>
    </source>
</evidence>
<comment type="catalytic activity">
    <reaction evidence="12">
        <text>2 D-alanine + ATP = D-alanyl-D-alanine + ADP + phosphate + H(+)</text>
        <dbReference type="Rhea" id="RHEA:11224"/>
        <dbReference type="ChEBI" id="CHEBI:15378"/>
        <dbReference type="ChEBI" id="CHEBI:30616"/>
        <dbReference type="ChEBI" id="CHEBI:43474"/>
        <dbReference type="ChEBI" id="CHEBI:57416"/>
        <dbReference type="ChEBI" id="CHEBI:57822"/>
        <dbReference type="ChEBI" id="CHEBI:456216"/>
        <dbReference type="EC" id="6.3.2.4"/>
    </reaction>
</comment>
<proteinExistence type="inferred from homology"/>
<evidence type="ECO:0000256" key="17">
    <source>
        <dbReference type="SAM" id="MobiDB-lite"/>
    </source>
</evidence>
<evidence type="ECO:0000256" key="1">
    <source>
        <dbReference type="ARBA" id="ARBA00001936"/>
    </source>
</evidence>
<dbReference type="AlphaFoldDB" id="A0A3N1HMM4"/>
<organism evidence="19 20">
    <name type="scientific">Pseudokineococcus lusitanus</name>
    <dbReference type="NCBI Taxonomy" id="763993"/>
    <lineage>
        <taxon>Bacteria</taxon>
        <taxon>Bacillati</taxon>
        <taxon>Actinomycetota</taxon>
        <taxon>Actinomycetes</taxon>
        <taxon>Kineosporiales</taxon>
        <taxon>Kineosporiaceae</taxon>
        <taxon>Pseudokineococcus</taxon>
    </lineage>
</organism>
<keyword evidence="8 12" id="KW-0133">Cell shape</keyword>
<dbReference type="SUPFAM" id="SSF52440">
    <property type="entry name" value="PreATP-grasp domain"/>
    <property type="match status" value="1"/>
</dbReference>
<feature type="binding site" evidence="14">
    <location>
        <begin position="359"/>
        <end position="360"/>
    </location>
    <ligand>
        <name>ATP</name>
        <dbReference type="ChEBI" id="CHEBI:30616"/>
    </ligand>
</feature>
<dbReference type="InterPro" id="IPR016185">
    <property type="entry name" value="PreATP-grasp_dom_sf"/>
</dbReference>
<keyword evidence="5 14" id="KW-0547">Nucleotide-binding</keyword>
<feature type="binding site" evidence="15">
    <location>
        <position position="362"/>
    </location>
    <ligand>
        <name>Mg(2+)</name>
        <dbReference type="ChEBI" id="CHEBI:18420"/>
        <label>2</label>
    </ligand>
</feature>
<dbReference type="Gene3D" id="3.40.50.20">
    <property type="match status" value="1"/>
</dbReference>
<feature type="binding site" evidence="15">
    <location>
        <position position="360"/>
    </location>
    <ligand>
        <name>Mg(2+)</name>
        <dbReference type="ChEBI" id="CHEBI:18420"/>
        <label>1</label>
    </ligand>
</feature>
<keyword evidence="3 12" id="KW-0436">Ligase</keyword>
<dbReference type="InterPro" id="IPR005905">
    <property type="entry name" value="D_ala_D_ala"/>
</dbReference>
<dbReference type="EMBL" id="RJKN01000003">
    <property type="protein sequence ID" value="ROP43783.1"/>
    <property type="molecule type" value="Genomic_DNA"/>
</dbReference>
<feature type="active site" evidence="13">
    <location>
        <position position="371"/>
    </location>
</feature>
<dbReference type="GO" id="GO:0046872">
    <property type="term" value="F:metal ion binding"/>
    <property type="evidence" value="ECO:0007669"/>
    <property type="project" value="UniProtKB-KW"/>
</dbReference>
<evidence type="ECO:0000256" key="16">
    <source>
        <dbReference type="PROSITE-ProRule" id="PRU00409"/>
    </source>
</evidence>
<feature type="binding site" evidence="14">
    <location>
        <begin position="261"/>
        <end position="268"/>
    </location>
    <ligand>
        <name>ATP</name>
        <dbReference type="ChEBI" id="CHEBI:30616"/>
    </ligand>
</feature>
<dbReference type="PIRSF" id="PIRSF039102">
    <property type="entry name" value="Ddl/VanB"/>
    <property type="match status" value="1"/>
</dbReference>
<comment type="cofactor">
    <cofactor evidence="1">
        <name>Mn(2+)</name>
        <dbReference type="ChEBI" id="CHEBI:29035"/>
    </cofactor>
</comment>
<dbReference type="GO" id="GO:0005829">
    <property type="term" value="C:cytosol"/>
    <property type="evidence" value="ECO:0007669"/>
    <property type="project" value="TreeGrafter"/>
</dbReference>
<dbReference type="PANTHER" id="PTHR23132">
    <property type="entry name" value="D-ALANINE--D-ALANINE LIGASE"/>
    <property type="match status" value="1"/>
</dbReference>
<dbReference type="GO" id="GO:0008716">
    <property type="term" value="F:D-alanine-D-alanine ligase activity"/>
    <property type="evidence" value="ECO:0007669"/>
    <property type="project" value="UniProtKB-UniRule"/>
</dbReference>
<dbReference type="InterPro" id="IPR011761">
    <property type="entry name" value="ATP-grasp"/>
</dbReference>
<comment type="cofactor">
    <cofactor evidence="15">
        <name>Mg(2+)</name>
        <dbReference type="ChEBI" id="CHEBI:18420"/>
    </cofactor>
    <cofactor evidence="15">
        <name>Mn(2+)</name>
        <dbReference type="ChEBI" id="CHEBI:29035"/>
    </cofactor>
    <text evidence="15">Binds 2 magnesium or manganese ions per subunit.</text>
</comment>
<keyword evidence="20" id="KW-1185">Reference proteome</keyword>
<dbReference type="HAMAP" id="MF_00047">
    <property type="entry name" value="Dala_Dala_lig"/>
    <property type="match status" value="1"/>
</dbReference>
<evidence type="ECO:0000259" key="18">
    <source>
        <dbReference type="PROSITE" id="PS50975"/>
    </source>
</evidence>
<dbReference type="PROSITE" id="PS00843">
    <property type="entry name" value="DALA_DALA_LIGASE_1"/>
    <property type="match status" value="1"/>
</dbReference>
<evidence type="ECO:0000256" key="12">
    <source>
        <dbReference type="HAMAP-Rule" id="MF_00047"/>
    </source>
</evidence>
<dbReference type="PROSITE" id="PS50975">
    <property type="entry name" value="ATP_GRASP"/>
    <property type="match status" value="1"/>
</dbReference>
<comment type="pathway">
    <text evidence="12">Cell wall biogenesis; peptidoglycan biosynthesis.</text>
</comment>
<dbReference type="GO" id="GO:0071555">
    <property type="term" value="P:cell wall organization"/>
    <property type="evidence" value="ECO:0007669"/>
    <property type="project" value="UniProtKB-KW"/>
</dbReference>
<keyword evidence="12" id="KW-0963">Cytoplasm</keyword>
<feature type="binding site" evidence="14">
    <location>
        <begin position="224"/>
        <end position="225"/>
    </location>
    <ligand>
        <name>ATP</name>
        <dbReference type="ChEBI" id="CHEBI:30616"/>
    </ligand>
</feature>
<dbReference type="NCBIfam" id="NF002528">
    <property type="entry name" value="PRK01966.1-4"/>
    <property type="match status" value="1"/>
</dbReference>
<gene>
    <name evidence="12" type="primary">ddl</name>
    <name evidence="19" type="ORF">EDC03_1377</name>
</gene>
<dbReference type="InParanoid" id="A0A3N1HMM4"/>
<evidence type="ECO:0000256" key="6">
    <source>
        <dbReference type="ARBA" id="ARBA00022840"/>
    </source>
</evidence>
<keyword evidence="11 12" id="KW-0961">Cell wall biogenesis/degradation</keyword>
<sequence>MTSGTTADGVERVGDGATSGGRPPRRRVAVVFGGRSSEHGISCVTAAGVLTALDRDRWDVVPVGITPEGRWVLVDDDPGRLALVDGTLPSVDAADGPGVLAPRSPVEPSLTVLADGEVPRALGAVDVVLPLLHGPFGEDGTLQGMLELSDTRYVGSGVLASALAMDKHYAKVVLAAAGVEVGPWVVLTDRAWREDPAGRLDAVLATAADAGASVVFVKPCRAGSSMGVSRVVLPDDAASARSALAAAVEAAREHDPKVLVEVATPGRELECGVLEVPGGGAPEASVVGEVAVTDGRAFYDFEAKYLDPHAVALTCPADVDDATAEAVRATALRSFEALGCEGLARVDVFVEPDGRVLVNEVNTMPGFTPSSMFPRLWEASGVGYPQLVDRLLELALERRTGLR</sequence>
<dbReference type="GO" id="GO:0005524">
    <property type="term" value="F:ATP binding"/>
    <property type="evidence" value="ECO:0007669"/>
    <property type="project" value="UniProtKB-UniRule"/>
</dbReference>
<evidence type="ECO:0000256" key="7">
    <source>
        <dbReference type="ARBA" id="ARBA00022842"/>
    </source>
</evidence>
<comment type="subcellular location">
    <subcellularLocation>
        <location evidence="12">Cytoplasm</location>
    </subcellularLocation>
</comment>
<evidence type="ECO:0000256" key="8">
    <source>
        <dbReference type="ARBA" id="ARBA00022960"/>
    </source>
</evidence>
<dbReference type="FunCoup" id="A0A3N1HMM4">
    <property type="interactions" value="37"/>
</dbReference>
<dbReference type="GO" id="GO:0009252">
    <property type="term" value="P:peptidoglycan biosynthetic process"/>
    <property type="evidence" value="ECO:0007669"/>
    <property type="project" value="UniProtKB-UniRule"/>
</dbReference>
<dbReference type="PROSITE" id="PS00844">
    <property type="entry name" value="DALA_DALA_LIGASE_2"/>
    <property type="match status" value="1"/>
</dbReference>
<feature type="binding site" evidence="15">
    <location>
        <position position="360"/>
    </location>
    <ligand>
        <name>Mg(2+)</name>
        <dbReference type="ChEBI" id="CHEBI:18420"/>
        <label>2</label>
    </ligand>
</feature>
<comment type="similarity">
    <text evidence="2 12">Belongs to the D-alanine--D-alanine ligase family.</text>
</comment>
<comment type="caution">
    <text evidence="19">The sequence shown here is derived from an EMBL/GenBank/DDBJ whole genome shotgun (WGS) entry which is preliminary data.</text>
</comment>
<evidence type="ECO:0000256" key="14">
    <source>
        <dbReference type="PIRSR" id="PIRSR039102-2"/>
    </source>
</evidence>
<comment type="function">
    <text evidence="12">Cell wall formation.</text>
</comment>
<dbReference type="InterPro" id="IPR000291">
    <property type="entry name" value="D-Ala_lig_Van_CS"/>
</dbReference>
<dbReference type="SUPFAM" id="SSF56059">
    <property type="entry name" value="Glutathione synthetase ATP-binding domain-like"/>
    <property type="match status" value="1"/>
</dbReference>
<feature type="binding site" evidence="14">
    <location>
        <position position="167"/>
    </location>
    <ligand>
        <name>ATP</name>
        <dbReference type="ChEBI" id="CHEBI:30616"/>
    </ligand>
</feature>
<dbReference type="NCBIfam" id="TIGR01205">
    <property type="entry name" value="D_ala_D_alaTIGR"/>
    <property type="match status" value="1"/>
</dbReference>
<feature type="active site" evidence="13">
    <location>
        <position position="224"/>
    </location>
</feature>
<evidence type="ECO:0000256" key="4">
    <source>
        <dbReference type="ARBA" id="ARBA00022723"/>
    </source>
</evidence>
<evidence type="ECO:0000313" key="20">
    <source>
        <dbReference type="Proteomes" id="UP000276232"/>
    </source>
</evidence>
<dbReference type="InterPro" id="IPR011127">
    <property type="entry name" value="Dala_Dala_lig_N"/>
</dbReference>
<feature type="binding site" evidence="14">
    <location>
        <begin position="216"/>
        <end position="218"/>
    </location>
    <ligand>
        <name>ATP</name>
        <dbReference type="ChEBI" id="CHEBI:30616"/>
    </ligand>
</feature>
<dbReference type="UniPathway" id="UPA00219"/>
<dbReference type="Pfam" id="PF07478">
    <property type="entry name" value="Dala_Dala_lig_C"/>
    <property type="match status" value="1"/>
</dbReference>
<dbReference type="Proteomes" id="UP000276232">
    <property type="component" value="Unassembled WGS sequence"/>
</dbReference>
<evidence type="ECO:0000256" key="10">
    <source>
        <dbReference type="ARBA" id="ARBA00023211"/>
    </source>
</evidence>